<dbReference type="RefSeq" id="WP_135191098.1">
    <property type="nucleotide sequence ID" value="NZ_SPUM01000123.1"/>
</dbReference>
<feature type="region of interest" description="Disordered" evidence="1">
    <location>
        <begin position="22"/>
        <end position="41"/>
    </location>
</feature>
<dbReference type="Gene3D" id="3.30.160.170">
    <property type="entry name" value="FlaG-like"/>
    <property type="match status" value="1"/>
</dbReference>
<comment type="caution">
    <text evidence="2">The sequence shown here is derived from an EMBL/GenBank/DDBJ whole genome shotgun (WGS) entry which is preliminary data.</text>
</comment>
<evidence type="ECO:0000313" key="2">
    <source>
        <dbReference type="EMBL" id="TFW29510.1"/>
    </source>
</evidence>
<proteinExistence type="predicted"/>
<keyword evidence="2" id="KW-0282">Flagellum</keyword>
<dbReference type="PANTHER" id="PTHR37166:SF1">
    <property type="entry name" value="PROTEIN FLAG"/>
    <property type="match status" value="1"/>
</dbReference>
<accession>A0A4Y9SS27</accession>
<dbReference type="PANTHER" id="PTHR37166">
    <property type="entry name" value="PROTEIN FLAG"/>
    <property type="match status" value="1"/>
</dbReference>
<dbReference type="EMBL" id="SPUM01000123">
    <property type="protein sequence ID" value="TFW29510.1"/>
    <property type="molecule type" value="Genomic_DNA"/>
</dbReference>
<reference evidence="2 3" key="1">
    <citation type="submission" date="2019-03" db="EMBL/GenBank/DDBJ databases">
        <title>Draft genome of Massilia hortus sp. nov., a novel bacterial species of the Oxalobacteraceae family.</title>
        <authorList>
            <person name="Peta V."/>
            <person name="Raths R."/>
            <person name="Bucking H."/>
        </authorList>
    </citation>
    <scope>NUCLEOTIDE SEQUENCE [LARGE SCALE GENOMIC DNA]</scope>
    <source>
        <strain evidence="2 3">ONC3</strain>
    </source>
</reference>
<dbReference type="InterPro" id="IPR005186">
    <property type="entry name" value="FlaG"/>
</dbReference>
<dbReference type="AlphaFoldDB" id="A0A4Y9SS27"/>
<evidence type="ECO:0000256" key="1">
    <source>
        <dbReference type="SAM" id="MobiDB-lite"/>
    </source>
</evidence>
<keyword evidence="2" id="KW-0966">Cell projection</keyword>
<dbReference type="Pfam" id="PF03646">
    <property type="entry name" value="FlaG"/>
    <property type="match status" value="1"/>
</dbReference>
<keyword evidence="2" id="KW-0969">Cilium</keyword>
<keyword evidence="3" id="KW-1185">Reference proteome</keyword>
<dbReference type="SUPFAM" id="SSF160214">
    <property type="entry name" value="FlaG-like"/>
    <property type="match status" value="1"/>
</dbReference>
<protein>
    <submittedName>
        <fullName evidence="2">Flagellar protein FlaG</fullName>
    </submittedName>
</protein>
<dbReference type="Proteomes" id="UP000297258">
    <property type="component" value="Unassembled WGS sequence"/>
</dbReference>
<dbReference type="InterPro" id="IPR035924">
    <property type="entry name" value="FlaG-like_sf"/>
</dbReference>
<sequence>MNIHPVGSPVTLKTEERVLPVAEAPQPPPAEPAAPSRAQVAAAVKHINQSLPASSNTLEFAIDEDSKQTVVKIVDQNTKEVVRQIPSAEALEIAKSLDKMMGLLISQKA</sequence>
<evidence type="ECO:0000313" key="3">
    <source>
        <dbReference type="Proteomes" id="UP000297258"/>
    </source>
</evidence>
<organism evidence="2 3">
    <name type="scientific">Massilia horti</name>
    <dbReference type="NCBI Taxonomy" id="2562153"/>
    <lineage>
        <taxon>Bacteria</taxon>
        <taxon>Pseudomonadati</taxon>
        <taxon>Pseudomonadota</taxon>
        <taxon>Betaproteobacteria</taxon>
        <taxon>Burkholderiales</taxon>
        <taxon>Oxalobacteraceae</taxon>
        <taxon>Telluria group</taxon>
        <taxon>Massilia</taxon>
    </lineage>
</organism>
<dbReference type="OrthoDB" id="8565152at2"/>
<name>A0A4Y9SS27_9BURK</name>
<gene>
    <name evidence="2" type="ORF">E4O92_18360</name>
</gene>